<proteinExistence type="predicted"/>
<dbReference type="EMBL" id="CAJVQC010068556">
    <property type="protein sequence ID" value="CAG8808196.1"/>
    <property type="molecule type" value="Genomic_DNA"/>
</dbReference>
<name>A0ACA9RSU6_9GLOM</name>
<feature type="non-terminal residue" evidence="1">
    <location>
        <position position="1"/>
    </location>
</feature>
<organism evidence="1 2">
    <name type="scientific">Racocetra persica</name>
    <dbReference type="NCBI Taxonomy" id="160502"/>
    <lineage>
        <taxon>Eukaryota</taxon>
        <taxon>Fungi</taxon>
        <taxon>Fungi incertae sedis</taxon>
        <taxon>Mucoromycota</taxon>
        <taxon>Glomeromycotina</taxon>
        <taxon>Glomeromycetes</taxon>
        <taxon>Diversisporales</taxon>
        <taxon>Gigasporaceae</taxon>
        <taxon>Racocetra</taxon>
    </lineage>
</organism>
<accession>A0ACA9RSU6</accession>
<comment type="caution">
    <text evidence="1">The sequence shown here is derived from an EMBL/GenBank/DDBJ whole genome shotgun (WGS) entry which is preliminary data.</text>
</comment>
<dbReference type="Proteomes" id="UP000789920">
    <property type="component" value="Unassembled WGS sequence"/>
</dbReference>
<sequence length="100" mass="11556">SEINLSEEMNIDTWRAISVMEQEAEIMKNESTMRKEELISVINSILISLSETQHSKYTNLKNKTKTILLTILQEIQGLNNAEDAIDEENEDKELIDEEMI</sequence>
<reference evidence="1" key="1">
    <citation type="submission" date="2021-06" db="EMBL/GenBank/DDBJ databases">
        <authorList>
            <person name="Kallberg Y."/>
            <person name="Tangrot J."/>
            <person name="Rosling A."/>
        </authorList>
    </citation>
    <scope>NUCLEOTIDE SEQUENCE</scope>
    <source>
        <strain evidence="1">MA461A</strain>
    </source>
</reference>
<gene>
    <name evidence="1" type="ORF">RPERSI_LOCUS22564</name>
</gene>
<protein>
    <submittedName>
        <fullName evidence="1">19548_t:CDS:1</fullName>
    </submittedName>
</protein>
<evidence type="ECO:0000313" key="2">
    <source>
        <dbReference type="Proteomes" id="UP000789920"/>
    </source>
</evidence>
<evidence type="ECO:0000313" key="1">
    <source>
        <dbReference type="EMBL" id="CAG8808196.1"/>
    </source>
</evidence>
<keyword evidence="2" id="KW-1185">Reference proteome</keyword>